<dbReference type="EMBL" id="CAJRGZ010000032">
    <property type="protein sequence ID" value="CAG5188458.1"/>
    <property type="molecule type" value="Genomic_DNA"/>
</dbReference>
<protein>
    <submittedName>
        <fullName evidence="2">Uncharacterized protein</fullName>
    </submittedName>
</protein>
<keyword evidence="3" id="KW-1185">Reference proteome</keyword>
<sequence>MTTTPLDKSERESSPSLSLSLSPGSTTTESTASEFSITGSTTDGSITDGSITDGSITTESSTTESTIAESTTTKSRNSDSSDSSYSESSDSGSSDSTTMGSTPQRKGVQWYELREGWTLHRFEEKTEFKCHQCNKMKKDVLVAMKPENNHDNMCCNACFCMKIGTDSDQWNLVPVDGIDHIW</sequence>
<feature type="compositionally biased region" description="Low complexity" evidence="1">
    <location>
        <begin position="14"/>
        <end position="102"/>
    </location>
</feature>
<evidence type="ECO:0000313" key="3">
    <source>
        <dbReference type="Proteomes" id="UP000676310"/>
    </source>
</evidence>
<dbReference type="OrthoDB" id="3694747at2759"/>
<evidence type="ECO:0000313" key="2">
    <source>
        <dbReference type="EMBL" id="CAG5188458.1"/>
    </source>
</evidence>
<comment type="caution">
    <text evidence="2">The sequence shown here is derived from an EMBL/GenBank/DDBJ whole genome shotgun (WGS) entry which is preliminary data.</text>
</comment>
<dbReference type="AlphaFoldDB" id="A0A8J2N610"/>
<dbReference type="RefSeq" id="XP_043175540.1">
    <property type="nucleotide sequence ID" value="XM_043319605.1"/>
</dbReference>
<proteinExistence type="predicted"/>
<gene>
    <name evidence="2" type="ORF">ALTATR162_LOCUS11961</name>
</gene>
<dbReference type="Proteomes" id="UP000676310">
    <property type="component" value="Unassembled WGS sequence"/>
</dbReference>
<accession>A0A8J2N610</accession>
<reference evidence="2" key="1">
    <citation type="submission" date="2021-05" db="EMBL/GenBank/DDBJ databases">
        <authorList>
            <person name="Stam R."/>
        </authorList>
    </citation>
    <scope>NUCLEOTIDE SEQUENCE</scope>
    <source>
        <strain evidence="2">CS162</strain>
    </source>
</reference>
<evidence type="ECO:0000256" key="1">
    <source>
        <dbReference type="SAM" id="MobiDB-lite"/>
    </source>
</evidence>
<organism evidence="2 3">
    <name type="scientific">Alternaria atra</name>
    <dbReference type="NCBI Taxonomy" id="119953"/>
    <lineage>
        <taxon>Eukaryota</taxon>
        <taxon>Fungi</taxon>
        <taxon>Dikarya</taxon>
        <taxon>Ascomycota</taxon>
        <taxon>Pezizomycotina</taxon>
        <taxon>Dothideomycetes</taxon>
        <taxon>Pleosporomycetidae</taxon>
        <taxon>Pleosporales</taxon>
        <taxon>Pleosporineae</taxon>
        <taxon>Pleosporaceae</taxon>
        <taxon>Alternaria</taxon>
        <taxon>Alternaria sect. Ulocladioides</taxon>
    </lineage>
</organism>
<name>A0A8J2N610_9PLEO</name>
<dbReference type="GeneID" id="67012291"/>
<feature type="region of interest" description="Disordered" evidence="1">
    <location>
        <begin position="1"/>
        <end position="107"/>
    </location>
</feature>